<evidence type="ECO:0000313" key="3">
    <source>
        <dbReference type="Proteomes" id="UP000593564"/>
    </source>
</evidence>
<reference evidence="3" key="1">
    <citation type="journal article" date="2020" name="Nat. Commun.">
        <title>Genome assembly of wild tea tree DASZ reveals pedigree and selection history of tea varieties.</title>
        <authorList>
            <person name="Zhang W."/>
            <person name="Zhang Y."/>
            <person name="Qiu H."/>
            <person name="Guo Y."/>
            <person name="Wan H."/>
            <person name="Zhang X."/>
            <person name="Scossa F."/>
            <person name="Alseekh S."/>
            <person name="Zhang Q."/>
            <person name="Wang P."/>
            <person name="Xu L."/>
            <person name="Schmidt M.H."/>
            <person name="Jia X."/>
            <person name="Li D."/>
            <person name="Zhu A."/>
            <person name="Guo F."/>
            <person name="Chen W."/>
            <person name="Ni D."/>
            <person name="Usadel B."/>
            <person name="Fernie A.R."/>
            <person name="Wen W."/>
        </authorList>
    </citation>
    <scope>NUCLEOTIDE SEQUENCE [LARGE SCALE GENOMIC DNA]</scope>
    <source>
        <strain evidence="3">cv. G240</strain>
    </source>
</reference>
<feature type="compositionally biased region" description="Basic and acidic residues" evidence="1">
    <location>
        <begin position="1"/>
        <end position="11"/>
    </location>
</feature>
<evidence type="ECO:0000256" key="1">
    <source>
        <dbReference type="SAM" id="MobiDB-lite"/>
    </source>
</evidence>
<dbReference type="AlphaFoldDB" id="A0A7J7FS80"/>
<name>A0A7J7FS80_CAMSI</name>
<dbReference type="Proteomes" id="UP000593564">
    <property type="component" value="Unassembled WGS sequence"/>
</dbReference>
<accession>A0A7J7FS80</accession>
<gene>
    <name evidence="2" type="ORF">HYC85_000106</name>
</gene>
<feature type="compositionally biased region" description="Basic and acidic residues" evidence="1">
    <location>
        <begin position="102"/>
        <end position="113"/>
    </location>
</feature>
<protein>
    <submittedName>
        <fullName evidence="2">Uncharacterized protein</fullName>
    </submittedName>
</protein>
<evidence type="ECO:0000313" key="2">
    <source>
        <dbReference type="EMBL" id="KAF5929906.1"/>
    </source>
</evidence>
<keyword evidence="3" id="KW-1185">Reference proteome</keyword>
<proteinExistence type="predicted"/>
<sequence>MLERRTGDSKNKVGQRPGSIMIQGEQEIGSLAGEKSLYLAELDLALKKKLESKLASRRGQRLEGWSSQRERERSESESESEESRPLEESGDNYPKTDVLMMEEEKRKESKSEMENEDSVTRLS</sequence>
<dbReference type="EMBL" id="JACBKZ010000466">
    <property type="protein sequence ID" value="KAF5929906.1"/>
    <property type="molecule type" value="Genomic_DNA"/>
</dbReference>
<organism evidence="2 3">
    <name type="scientific">Camellia sinensis</name>
    <name type="common">Tea plant</name>
    <name type="synonym">Thea sinensis</name>
    <dbReference type="NCBI Taxonomy" id="4442"/>
    <lineage>
        <taxon>Eukaryota</taxon>
        <taxon>Viridiplantae</taxon>
        <taxon>Streptophyta</taxon>
        <taxon>Embryophyta</taxon>
        <taxon>Tracheophyta</taxon>
        <taxon>Spermatophyta</taxon>
        <taxon>Magnoliopsida</taxon>
        <taxon>eudicotyledons</taxon>
        <taxon>Gunneridae</taxon>
        <taxon>Pentapetalae</taxon>
        <taxon>asterids</taxon>
        <taxon>Ericales</taxon>
        <taxon>Theaceae</taxon>
        <taxon>Camellia</taxon>
    </lineage>
</organism>
<feature type="region of interest" description="Disordered" evidence="1">
    <location>
        <begin position="1"/>
        <end position="21"/>
    </location>
</feature>
<reference evidence="2 3" key="2">
    <citation type="submission" date="2020-07" db="EMBL/GenBank/DDBJ databases">
        <title>Genome assembly of wild tea tree DASZ reveals pedigree and selection history of tea varieties.</title>
        <authorList>
            <person name="Zhang W."/>
        </authorList>
    </citation>
    <scope>NUCLEOTIDE SEQUENCE [LARGE SCALE GENOMIC DNA]</scope>
    <source>
        <strain evidence="3">cv. G240</strain>
        <tissue evidence="2">Leaf</tissue>
    </source>
</reference>
<comment type="caution">
    <text evidence="2">The sequence shown here is derived from an EMBL/GenBank/DDBJ whole genome shotgun (WGS) entry which is preliminary data.</text>
</comment>
<feature type="compositionally biased region" description="Basic and acidic residues" evidence="1">
    <location>
        <begin position="68"/>
        <end position="87"/>
    </location>
</feature>
<feature type="region of interest" description="Disordered" evidence="1">
    <location>
        <begin position="53"/>
        <end position="123"/>
    </location>
</feature>